<comment type="caution">
    <text evidence="7">The sequence shown here is derived from an EMBL/GenBank/DDBJ whole genome shotgun (WGS) entry which is preliminary data.</text>
</comment>
<evidence type="ECO:0000256" key="2">
    <source>
        <dbReference type="ARBA" id="ARBA00023125"/>
    </source>
</evidence>
<keyword evidence="1" id="KW-0805">Transcription regulation</keyword>
<dbReference type="OrthoDB" id="2962330at2"/>
<dbReference type="Gene3D" id="3.40.50.2300">
    <property type="match status" value="1"/>
</dbReference>
<dbReference type="Pfam" id="PF00196">
    <property type="entry name" value="GerE"/>
    <property type="match status" value="1"/>
</dbReference>
<evidence type="ECO:0000256" key="3">
    <source>
        <dbReference type="ARBA" id="ARBA00023163"/>
    </source>
</evidence>
<evidence type="ECO:0000259" key="5">
    <source>
        <dbReference type="PROSITE" id="PS50043"/>
    </source>
</evidence>
<dbReference type="InterPro" id="IPR011006">
    <property type="entry name" value="CheY-like_superfamily"/>
</dbReference>
<dbReference type="GO" id="GO:0006355">
    <property type="term" value="P:regulation of DNA-templated transcription"/>
    <property type="evidence" value="ECO:0007669"/>
    <property type="project" value="InterPro"/>
</dbReference>
<dbReference type="PROSITE" id="PS50043">
    <property type="entry name" value="HTH_LUXR_2"/>
    <property type="match status" value="1"/>
</dbReference>
<dbReference type="InterPro" id="IPR016032">
    <property type="entry name" value="Sig_transdc_resp-reg_C-effctor"/>
</dbReference>
<keyword evidence="2 7" id="KW-0238">DNA-binding</keyword>
<evidence type="ECO:0000313" key="7">
    <source>
        <dbReference type="EMBL" id="PVW14695.1"/>
    </source>
</evidence>
<protein>
    <submittedName>
        <fullName evidence="7">DNA-binding response regulator</fullName>
    </submittedName>
</protein>
<reference evidence="7 8" key="1">
    <citation type="submission" date="2018-04" db="EMBL/GenBank/DDBJ databases">
        <title>Marixanthomonas spongiae HN-E44 sp. nov., isolated from a marine sponge.</title>
        <authorList>
            <person name="Luo L."/>
            <person name="Zhuang L."/>
        </authorList>
    </citation>
    <scope>NUCLEOTIDE SEQUENCE [LARGE SCALE GENOMIC DNA]</scope>
    <source>
        <strain evidence="7 8">HN-E44</strain>
    </source>
</reference>
<name>A0A2U0I0R2_9FLAO</name>
<evidence type="ECO:0000259" key="6">
    <source>
        <dbReference type="PROSITE" id="PS50110"/>
    </source>
</evidence>
<dbReference type="PROSITE" id="PS50110">
    <property type="entry name" value="RESPONSE_REGULATORY"/>
    <property type="match status" value="1"/>
</dbReference>
<keyword evidence="4" id="KW-0597">Phosphoprotein</keyword>
<dbReference type="SMART" id="SM00421">
    <property type="entry name" value="HTH_LUXR"/>
    <property type="match status" value="1"/>
</dbReference>
<sequence length="204" mass="23619">MRTILLIEDEFIIAKDIKLLLEKDTSIQVKTARNHKEAYHHFKANDIDVIICDINLNEEKDGIAIMTEFKQLKTVPVVYLTAYDSPDILKRAKATMPFAYLLKPFNETQLRVTIDLAYLNYQKETDNISENIDYTDQLEHLTKREKEILVVIASGKTSKETGEYLNISSHTVEKHKKNIKKKLNLNTVGELVRFAMRSNLYEVS</sequence>
<evidence type="ECO:0000313" key="8">
    <source>
        <dbReference type="Proteomes" id="UP000245962"/>
    </source>
</evidence>
<dbReference type="Gene3D" id="1.10.10.10">
    <property type="entry name" value="Winged helix-like DNA-binding domain superfamily/Winged helix DNA-binding domain"/>
    <property type="match status" value="1"/>
</dbReference>
<accession>A0A2U0I0R2</accession>
<dbReference type="GO" id="GO:0003677">
    <property type="term" value="F:DNA binding"/>
    <property type="evidence" value="ECO:0007669"/>
    <property type="project" value="UniProtKB-KW"/>
</dbReference>
<dbReference type="PRINTS" id="PR00038">
    <property type="entry name" value="HTHLUXR"/>
</dbReference>
<dbReference type="Proteomes" id="UP000245962">
    <property type="component" value="Unassembled WGS sequence"/>
</dbReference>
<dbReference type="Pfam" id="PF00072">
    <property type="entry name" value="Response_reg"/>
    <property type="match status" value="1"/>
</dbReference>
<gene>
    <name evidence="7" type="ORF">DDV96_09255</name>
</gene>
<evidence type="ECO:0000256" key="4">
    <source>
        <dbReference type="PROSITE-ProRule" id="PRU00169"/>
    </source>
</evidence>
<dbReference type="AlphaFoldDB" id="A0A2U0I0R2"/>
<dbReference type="InterPro" id="IPR001789">
    <property type="entry name" value="Sig_transdc_resp-reg_receiver"/>
</dbReference>
<dbReference type="SUPFAM" id="SSF52172">
    <property type="entry name" value="CheY-like"/>
    <property type="match status" value="1"/>
</dbReference>
<dbReference type="PANTHER" id="PTHR44688:SF16">
    <property type="entry name" value="DNA-BINDING TRANSCRIPTIONAL ACTIVATOR DEVR_DOSR"/>
    <property type="match status" value="1"/>
</dbReference>
<feature type="domain" description="Response regulatory" evidence="6">
    <location>
        <begin position="3"/>
        <end position="118"/>
    </location>
</feature>
<dbReference type="SMART" id="SM00448">
    <property type="entry name" value="REC"/>
    <property type="match status" value="1"/>
</dbReference>
<dbReference type="GO" id="GO:0000160">
    <property type="term" value="P:phosphorelay signal transduction system"/>
    <property type="evidence" value="ECO:0007669"/>
    <property type="project" value="InterPro"/>
</dbReference>
<feature type="modified residue" description="4-aspartylphosphate" evidence="4">
    <location>
        <position position="53"/>
    </location>
</feature>
<evidence type="ECO:0000256" key="1">
    <source>
        <dbReference type="ARBA" id="ARBA00023015"/>
    </source>
</evidence>
<dbReference type="SUPFAM" id="SSF46894">
    <property type="entry name" value="C-terminal effector domain of the bipartite response regulators"/>
    <property type="match status" value="1"/>
</dbReference>
<feature type="domain" description="HTH luxR-type" evidence="5">
    <location>
        <begin position="134"/>
        <end position="199"/>
    </location>
</feature>
<dbReference type="EMBL" id="QEHR01000005">
    <property type="protein sequence ID" value="PVW14695.1"/>
    <property type="molecule type" value="Genomic_DNA"/>
</dbReference>
<dbReference type="InterPro" id="IPR036388">
    <property type="entry name" value="WH-like_DNA-bd_sf"/>
</dbReference>
<proteinExistence type="predicted"/>
<dbReference type="InterPro" id="IPR000792">
    <property type="entry name" value="Tscrpt_reg_LuxR_C"/>
</dbReference>
<dbReference type="RefSeq" id="WP_116694471.1">
    <property type="nucleotide sequence ID" value="NZ_QEHR01000005.1"/>
</dbReference>
<organism evidence="7 8">
    <name type="scientific">Marixanthomonas spongiae</name>
    <dbReference type="NCBI Taxonomy" id="2174845"/>
    <lineage>
        <taxon>Bacteria</taxon>
        <taxon>Pseudomonadati</taxon>
        <taxon>Bacteroidota</taxon>
        <taxon>Flavobacteriia</taxon>
        <taxon>Flavobacteriales</taxon>
        <taxon>Flavobacteriaceae</taxon>
        <taxon>Marixanthomonas</taxon>
    </lineage>
</organism>
<keyword evidence="3" id="KW-0804">Transcription</keyword>
<keyword evidence="8" id="KW-1185">Reference proteome</keyword>
<dbReference type="PANTHER" id="PTHR44688">
    <property type="entry name" value="DNA-BINDING TRANSCRIPTIONAL ACTIVATOR DEVR_DOSR"/>
    <property type="match status" value="1"/>
</dbReference>